<keyword evidence="10" id="KW-1185">Reference proteome</keyword>
<evidence type="ECO:0000256" key="8">
    <source>
        <dbReference type="SAM" id="Phobius"/>
    </source>
</evidence>
<feature type="transmembrane region" description="Helical" evidence="8">
    <location>
        <begin position="65"/>
        <end position="86"/>
    </location>
</feature>
<keyword evidence="6 8" id="KW-1133">Transmembrane helix</keyword>
<proteinExistence type="inferred from homology"/>
<evidence type="ECO:0000256" key="4">
    <source>
        <dbReference type="ARBA" id="ARBA00022475"/>
    </source>
</evidence>
<evidence type="ECO:0000256" key="3">
    <source>
        <dbReference type="ARBA" id="ARBA00022448"/>
    </source>
</evidence>
<keyword evidence="3" id="KW-0813">Transport</keyword>
<evidence type="ECO:0000313" key="9">
    <source>
        <dbReference type="EMBL" id="AKO53771.1"/>
    </source>
</evidence>
<evidence type="ECO:0000256" key="2">
    <source>
        <dbReference type="ARBA" id="ARBA00005658"/>
    </source>
</evidence>
<dbReference type="STRING" id="330734.ABA45_16170"/>
<dbReference type="AlphaFoldDB" id="A0A0H4I3Y2"/>
<reference evidence="9 10" key="1">
    <citation type="submission" date="2015-05" db="EMBL/GenBank/DDBJ databases">
        <title>Complete genome of Marinobacter psychrophilus strain 20041T isolated from sea-ice of the Canadian Basin.</title>
        <authorList>
            <person name="Song L."/>
            <person name="Ren L."/>
            <person name="Yu Y."/>
            <person name="Wang X."/>
        </authorList>
    </citation>
    <scope>NUCLEOTIDE SEQUENCE [LARGE SCALE GENOMIC DNA]</scope>
    <source>
        <strain evidence="9 10">20041</strain>
    </source>
</reference>
<evidence type="ECO:0000256" key="5">
    <source>
        <dbReference type="ARBA" id="ARBA00022692"/>
    </source>
</evidence>
<dbReference type="GO" id="GO:0005886">
    <property type="term" value="C:plasma membrane"/>
    <property type="evidence" value="ECO:0007669"/>
    <property type="project" value="UniProtKB-SubCell"/>
</dbReference>
<dbReference type="Pfam" id="PF02028">
    <property type="entry name" value="BCCT"/>
    <property type="match status" value="1"/>
</dbReference>
<feature type="transmembrane region" description="Helical" evidence="8">
    <location>
        <begin position="27"/>
        <end position="45"/>
    </location>
</feature>
<evidence type="ECO:0000313" key="10">
    <source>
        <dbReference type="Proteomes" id="UP000036406"/>
    </source>
</evidence>
<keyword evidence="5 8" id="KW-0812">Transmembrane</keyword>
<evidence type="ECO:0000256" key="7">
    <source>
        <dbReference type="ARBA" id="ARBA00023136"/>
    </source>
</evidence>
<dbReference type="PANTHER" id="PTHR30047:SF7">
    <property type="entry name" value="HIGH-AFFINITY CHOLINE TRANSPORT PROTEIN"/>
    <property type="match status" value="1"/>
</dbReference>
<dbReference type="GO" id="GO:0022857">
    <property type="term" value="F:transmembrane transporter activity"/>
    <property type="evidence" value="ECO:0007669"/>
    <property type="project" value="InterPro"/>
</dbReference>
<evidence type="ECO:0000256" key="6">
    <source>
        <dbReference type="ARBA" id="ARBA00022989"/>
    </source>
</evidence>
<gene>
    <name evidence="9" type="ORF">ABA45_16170</name>
</gene>
<name>A0A0H4I3Y2_9GAMM</name>
<dbReference type="RefSeq" id="WP_048387857.1">
    <property type="nucleotide sequence ID" value="NZ_CP011494.1"/>
</dbReference>
<dbReference type="PATRIC" id="fig|330734.3.peg.3404"/>
<comment type="similarity">
    <text evidence="2">Belongs to the BCCT transporter (TC 2.A.15) family.</text>
</comment>
<dbReference type="InterPro" id="IPR000060">
    <property type="entry name" value="BCCT_transptr"/>
</dbReference>
<sequence length="111" mass="12786">MYEQQKRLYLLGWLAGWDSSSHVGGRWYYVSLVSVILFLVIGLVFTRFGSIRLCKDTDQPEFSNFSWFSMLFGAGIGIGILFWSVAEPISYFQGNPFIAENQQLWGWARSK</sequence>
<accession>A0A0H4I3Y2</accession>
<protein>
    <submittedName>
        <fullName evidence="9">Uncharacterized protein</fullName>
    </submittedName>
</protein>
<evidence type="ECO:0000256" key="1">
    <source>
        <dbReference type="ARBA" id="ARBA00004651"/>
    </source>
</evidence>
<dbReference type="KEGG" id="mpq:ABA45_16170"/>
<keyword evidence="7 8" id="KW-0472">Membrane</keyword>
<comment type="subcellular location">
    <subcellularLocation>
        <location evidence="1">Cell membrane</location>
        <topology evidence="1">Multi-pass membrane protein</topology>
    </subcellularLocation>
</comment>
<dbReference type="EMBL" id="CP011494">
    <property type="protein sequence ID" value="AKO53771.1"/>
    <property type="molecule type" value="Genomic_DNA"/>
</dbReference>
<dbReference type="PANTHER" id="PTHR30047">
    <property type="entry name" value="HIGH-AFFINITY CHOLINE TRANSPORT PROTEIN-RELATED"/>
    <property type="match status" value="1"/>
</dbReference>
<keyword evidence="4" id="KW-1003">Cell membrane</keyword>
<organism evidence="9 10">
    <name type="scientific">Marinobacter psychrophilus</name>
    <dbReference type="NCBI Taxonomy" id="330734"/>
    <lineage>
        <taxon>Bacteria</taxon>
        <taxon>Pseudomonadati</taxon>
        <taxon>Pseudomonadota</taxon>
        <taxon>Gammaproteobacteria</taxon>
        <taxon>Pseudomonadales</taxon>
        <taxon>Marinobacteraceae</taxon>
        <taxon>Marinobacter</taxon>
    </lineage>
</organism>
<dbReference type="Proteomes" id="UP000036406">
    <property type="component" value="Chromosome"/>
</dbReference>